<dbReference type="OrthoDB" id="9771073at2"/>
<dbReference type="Proteomes" id="UP000317036">
    <property type="component" value="Unassembled WGS sequence"/>
</dbReference>
<name>A0A559KI62_9BACL</name>
<reference evidence="3 4" key="1">
    <citation type="submission" date="2019-07" db="EMBL/GenBank/DDBJ databases">
        <authorList>
            <person name="Kim J."/>
        </authorList>
    </citation>
    <scope>NUCLEOTIDE SEQUENCE [LARGE SCALE GENOMIC DNA]</scope>
    <source>
        <strain evidence="3 4">JC52</strain>
    </source>
</reference>
<gene>
    <name evidence="3" type="ORF">FPZ49_00580</name>
</gene>
<evidence type="ECO:0000313" key="3">
    <source>
        <dbReference type="EMBL" id="TVY11825.1"/>
    </source>
</evidence>
<dbReference type="SUPFAM" id="SSF51735">
    <property type="entry name" value="NAD(P)-binding Rossmann-fold domains"/>
    <property type="match status" value="1"/>
</dbReference>
<accession>A0A559KI62</accession>
<dbReference type="EMBL" id="VNJI01000001">
    <property type="protein sequence ID" value="TVY11825.1"/>
    <property type="molecule type" value="Genomic_DNA"/>
</dbReference>
<proteinExistence type="inferred from homology"/>
<dbReference type="InterPro" id="IPR036291">
    <property type="entry name" value="NAD(P)-bd_dom_sf"/>
</dbReference>
<feature type="domain" description="NAD-dependent epimerase/dehydratase" evidence="2">
    <location>
        <begin position="9"/>
        <end position="243"/>
    </location>
</feature>
<dbReference type="Gene3D" id="3.90.25.10">
    <property type="entry name" value="UDP-galactose 4-epimerase, domain 1"/>
    <property type="match status" value="1"/>
</dbReference>
<comment type="caution">
    <text evidence="3">The sequence shown here is derived from an EMBL/GenBank/DDBJ whole genome shotgun (WGS) entry which is preliminary data.</text>
</comment>
<dbReference type="Pfam" id="PF01370">
    <property type="entry name" value="Epimerase"/>
    <property type="match status" value="1"/>
</dbReference>
<dbReference type="InterPro" id="IPR001509">
    <property type="entry name" value="Epimerase_deHydtase"/>
</dbReference>
<evidence type="ECO:0000313" key="4">
    <source>
        <dbReference type="Proteomes" id="UP000317036"/>
    </source>
</evidence>
<dbReference type="Gene3D" id="3.40.50.720">
    <property type="entry name" value="NAD(P)-binding Rossmann-like Domain"/>
    <property type="match status" value="1"/>
</dbReference>
<protein>
    <submittedName>
        <fullName evidence="3">NAD-dependent epimerase/dehydratase family protein</fullName>
    </submittedName>
</protein>
<keyword evidence="4" id="KW-1185">Reference proteome</keyword>
<comment type="similarity">
    <text evidence="1">Belongs to the NAD(P)-dependent epimerase/dehydratase family.</text>
</comment>
<dbReference type="PANTHER" id="PTHR43000">
    <property type="entry name" value="DTDP-D-GLUCOSE 4,6-DEHYDRATASE-RELATED"/>
    <property type="match status" value="1"/>
</dbReference>
<dbReference type="AlphaFoldDB" id="A0A559KI62"/>
<sequence length="306" mass="33424">MEEVSTLKIVVTGGLGFIGSHVVDRYVALGHEVVVIDNLSTGSLLNMNPEARLTVMDLLDDELEAWLCREKPDLLNHHAAQVNVRASVADPALDLRINLLGTARLLHAAGHAGVKRVLFSSSGGTVYGHTPSMAIPETYHGMPISPYGIHKLACEQYVDFYSRVFGYEWVILRYANVYGPRQNPHGESGVISIFMERLRQGLPPRVNGDGTQVRDYVHVSDVAEANMLLSAPGAPSRDVYNVGTGHGTTLLQLLELLSKHFPNAPAPVFGSPQLGDLSWNVLRTDKLKAQGWKPMVGLEKGLYELA</sequence>
<evidence type="ECO:0000259" key="2">
    <source>
        <dbReference type="Pfam" id="PF01370"/>
    </source>
</evidence>
<evidence type="ECO:0000256" key="1">
    <source>
        <dbReference type="ARBA" id="ARBA00007637"/>
    </source>
</evidence>
<organism evidence="3 4">
    <name type="scientific">Paenibacillus cremeus</name>
    <dbReference type="NCBI Taxonomy" id="2163881"/>
    <lineage>
        <taxon>Bacteria</taxon>
        <taxon>Bacillati</taxon>
        <taxon>Bacillota</taxon>
        <taxon>Bacilli</taxon>
        <taxon>Bacillales</taxon>
        <taxon>Paenibacillaceae</taxon>
        <taxon>Paenibacillus</taxon>
    </lineage>
</organism>